<organism evidence="1 2">
    <name type="scientific">Neohortaea acidophila</name>
    <dbReference type="NCBI Taxonomy" id="245834"/>
    <lineage>
        <taxon>Eukaryota</taxon>
        <taxon>Fungi</taxon>
        <taxon>Dikarya</taxon>
        <taxon>Ascomycota</taxon>
        <taxon>Pezizomycotina</taxon>
        <taxon>Dothideomycetes</taxon>
        <taxon>Dothideomycetidae</taxon>
        <taxon>Mycosphaerellales</taxon>
        <taxon>Teratosphaeriaceae</taxon>
        <taxon>Neohortaea</taxon>
    </lineage>
</organism>
<name>A0A6A6PFZ2_9PEZI</name>
<dbReference type="GeneID" id="54478792"/>
<dbReference type="PANTHER" id="PTHR34144">
    <property type="entry name" value="CHROMOSOME 8, WHOLE GENOME SHOTGUN SEQUENCE"/>
    <property type="match status" value="1"/>
</dbReference>
<proteinExistence type="predicted"/>
<keyword evidence="1" id="KW-0328">Glycosyltransferase</keyword>
<accession>A0A6A6PFZ2</accession>
<dbReference type="GO" id="GO:0016757">
    <property type="term" value="F:glycosyltransferase activity"/>
    <property type="evidence" value="ECO:0007669"/>
    <property type="project" value="UniProtKB-KW"/>
</dbReference>
<keyword evidence="1" id="KW-0808">Transferase</keyword>
<dbReference type="RefSeq" id="XP_033585123.1">
    <property type="nucleotide sequence ID" value="XM_033737790.1"/>
</dbReference>
<dbReference type="InterPro" id="IPR021047">
    <property type="entry name" value="Mannosyltransferase_CMT1"/>
</dbReference>
<protein>
    <submittedName>
        <fullName evidence="1">Cryptococcal mannosyltransferase 1-domain-containing protein</fullName>
    </submittedName>
</protein>
<dbReference type="OrthoDB" id="262547at2759"/>
<keyword evidence="2" id="KW-1185">Reference proteome</keyword>
<dbReference type="Proteomes" id="UP000799767">
    <property type="component" value="Unassembled WGS sequence"/>
</dbReference>
<dbReference type="PANTHER" id="PTHR34144:SF7">
    <property type="entry name" value="EXPORT PROTEIN (CAP59), PUTATIVE (AFU_ORTHOLOGUE AFUA_7G05020)-RELATED"/>
    <property type="match status" value="1"/>
</dbReference>
<sequence>MAKRAALRLRTFRRSQTYKFLRTLLLLTLVYTLIDVLHVRKAWTAEQEEAPLLGRERIYIASMLWMDEAVIRSHYGDALIAIAEEIGRANVFVSIHESGSWDDTKGALQLLESKLTSIGVRSKFVLDPTTHTDEIMKEPAETGWIRTPRKQLERRRIPYLADLRNLVMQPLYEMEKKGEKFDKILFLNDVVFNSDDVRTLLATRGGDYAAACSLDFKHPPVLYDTMALRDSEGHDPLSQRWPFFRSRNSRRAMKAGDPVPVDSCWNGIVVMDAAPFYADKPLAFRGIPDSLAASHNEGSECCLIHADNPLARSRGVWVNPRVRVSYDTEAYGKISPTPPWLSMWQSVTGTWSNRILRWSTSPWFKQQVIKRRVRSWQRTAPLEHREVGTVCLINEMQVLSPIGWQHV</sequence>
<dbReference type="AlphaFoldDB" id="A0A6A6PFZ2"/>
<dbReference type="Pfam" id="PF11735">
    <property type="entry name" value="CAP59_mtransfer"/>
    <property type="match status" value="1"/>
</dbReference>
<dbReference type="EMBL" id="MU001643">
    <property type="protein sequence ID" value="KAF2478553.1"/>
    <property type="molecule type" value="Genomic_DNA"/>
</dbReference>
<evidence type="ECO:0000313" key="2">
    <source>
        <dbReference type="Proteomes" id="UP000799767"/>
    </source>
</evidence>
<gene>
    <name evidence="1" type="ORF">BDY17DRAFT_328093</name>
</gene>
<reference evidence="1" key="1">
    <citation type="journal article" date="2020" name="Stud. Mycol.">
        <title>101 Dothideomycetes genomes: a test case for predicting lifestyles and emergence of pathogens.</title>
        <authorList>
            <person name="Haridas S."/>
            <person name="Albert R."/>
            <person name="Binder M."/>
            <person name="Bloem J."/>
            <person name="Labutti K."/>
            <person name="Salamov A."/>
            <person name="Andreopoulos B."/>
            <person name="Baker S."/>
            <person name="Barry K."/>
            <person name="Bills G."/>
            <person name="Bluhm B."/>
            <person name="Cannon C."/>
            <person name="Castanera R."/>
            <person name="Culley D."/>
            <person name="Daum C."/>
            <person name="Ezra D."/>
            <person name="Gonzalez J."/>
            <person name="Henrissat B."/>
            <person name="Kuo A."/>
            <person name="Liang C."/>
            <person name="Lipzen A."/>
            <person name="Lutzoni F."/>
            <person name="Magnuson J."/>
            <person name="Mondo S."/>
            <person name="Nolan M."/>
            <person name="Ohm R."/>
            <person name="Pangilinan J."/>
            <person name="Park H.-J."/>
            <person name="Ramirez L."/>
            <person name="Alfaro M."/>
            <person name="Sun H."/>
            <person name="Tritt A."/>
            <person name="Yoshinaga Y."/>
            <person name="Zwiers L.-H."/>
            <person name="Turgeon B."/>
            <person name="Goodwin S."/>
            <person name="Spatafora J."/>
            <person name="Crous P."/>
            <person name="Grigoriev I."/>
        </authorList>
    </citation>
    <scope>NUCLEOTIDE SEQUENCE</scope>
    <source>
        <strain evidence="1">CBS 113389</strain>
    </source>
</reference>
<evidence type="ECO:0000313" key="1">
    <source>
        <dbReference type="EMBL" id="KAF2478553.1"/>
    </source>
</evidence>